<dbReference type="PANTHER" id="PTHR33121:SF15">
    <property type="entry name" value="BLUE LIGHT- AND TEMPERATURE-REGULATED ANTIREPRESSOR BLUF"/>
    <property type="match status" value="1"/>
</dbReference>
<dbReference type="PROSITE" id="PS50925">
    <property type="entry name" value="BLUF"/>
    <property type="match status" value="1"/>
</dbReference>
<evidence type="ECO:0000259" key="2">
    <source>
        <dbReference type="PROSITE" id="PS50925"/>
    </source>
</evidence>
<feature type="domain" description="BLUF" evidence="2">
    <location>
        <begin position="2"/>
        <end position="93"/>
    </location>
</feature>
<dbReference type="EMBL" id="JMPI01000030">
    <property type="protein sequence ID" value="KFC81385.1"/>
    <property type="molecule type" value="Genomic_DNA"/>
</dbReference>
<comment type="caution">
    <text evidence="3">The sequence shown here is derived from an EMBL/GenBank/DDBJ whole genome shotgun (WGS) entry which is preliminary data.</text>
</comment>
<gene>
    <name evidence="3" type="primary">ycgF</name>
    <name evidence="3" type="ORF">GBAG_2167</name>
</gene>
<proteinExistence type="predicted"/>
<reference evidence="3 4" key="1">
    <citation type="submission" date="2014-05" db="EMBL/GenBank/DDBJ databases">
        <title>ATOL: Assembling a taxonomically balanced genome-scale reconstruction of the evolutionary history of the Enterobacteriaceae.</title>
        <authorList>
            <person name="Plunkett G.III."/>
            <person name="Neeno-Eckwall E.C."/>
            <person name="Glasner J.D."/>
            <person name="Perna N.T."/>
        </authorList>
    </citation>
    <scope>NUCLEOTIDE SEQUENCE [LARGE SCALE GENOMIC DNA]</scope>
    <source>
        <strain evidence="3 4">ATCC 33320</strain>
    </source>
</reference>
<dbReference type="PROSITE" id="PS50883">
    <property type="entry name" value="EAL"/>
    <property type="match status" value="1"/>
</dbReference>
<dbReference type="InterPro" id="IPR036046">
    <property type="entry name" value="Acylphosphatase-like_dom_sf"/>
</dbReference>
<feature type="domain" description="EAL" evidence="1">
    <location>
        <begin position="158"/>
        <end position="408"/>
    </location>
</feature>
<dbReference type="Gene3D" id="3.20.20.450">
    <property type="entry name" value="EAL domain"/>
    <property type="match status" value="1"/>
</dbReference>
<dbReference type="STRING" id="1006004.GBAG_2167"/>
<evidence type="ECO:0000313" key="4">
    <source>
        <dbReference type="Proteomes" id="UP000028653"/>
    </source>
</evidence>
<organism evidence="3 4">
    <name type="scientific">Buttiauxella agrestis ATCC 33320</name>
    <dbReference type="NCBI Taxonomy" id="1006004"/>
    <lineage>
        <taxon>Bacteria</taxon>
        <taxon>Pseudomonadati</taxon>
        <taxon>Pseudomonadota</taxon>
        <taxon>Gammaproteobacteria</taxon>
        <taxon>Enterobacterales</taxon>
        <taxon>Enterobacteriaceae</taxon>
        <taxon>Buttiauxella</taxon>
    </lineage>
</organism>
<evidence type="ECO:0000313" key="3">
    <source>
        <dbReference type="EMBL" id="KFC81385.1"/>
    </source>
</evidence>
<dbReference type="InterPro" id="IPR035919">
    <property type="entry name" value="EAL_sf"/>
</dbReference>
<dbReference type="Gene3D" id="3.30.70.100">
    <property type="match status" value="1"/>
</dbReference>
<dbReference type="RefSeq" id="WP_034495811.1">
    <property type="nucleotide sequence ID" value="NZ_JMPI01000030.1"/>
</dbReference>
<dbReference type="SUPFAM" id="SSF54975">
    <property type="entry name" value="Acylphosphatase/BLUF domain-like"/>
    <property type="match status" value="1"/>
</dbReference>
<dbReference type="InterPro" id="IPR050706">
    <property type="entry name" value="Cyclic-di-GMP_PDE-like"/>
</dbReference>
<dbReference type="SMART" id="SM01034">
    <property type="entry name" value="BLUF"/>
    <property type="match status" value="1"/>
</dbReference>
<keyword evidence="4" id="KW-1185">Reference proteome</keyword>
<dbReference type="Proteomes" id="UP000028653">
    <property type="component" value="Unassembled WGS sequence"/>
</dbReference>
<sequence length="411" mass="45160">MLTTIIYRSHICKNVPFTSVMDMVAVANVKNAQADVTGILLFNGTHFFQLIEGPEASVLNVYQHICQDARHHNIVELLCDYAPARRFGKAGMELFDLREYEGHEVLQAVLDKGTTKYQLIYNDRALKFLRTFVESTEKENYFEIPPADSWVFVTGAKKLSHTSVHTGAVVPENAADCSFAFQPMVDPFAQKILSTEALLRTPGGDSPASYFAGLSGNALYEADLNSKKVAFAMARALNLGEHSVSVNLFPMTLVMVPDAVDFLLREIQLNGLVPEQVTVEFTESEVISRIDEFTGAIRQLKGAGISVAIDHFGAGFGGLLLLAQFQPDRIKINSELIKNVHKSGPRQAIIQAIIKCCASLEISISAVGVEKVEEWMWLESAGITQFQGNLFASACLNGISAVAWPERKADL</sequence>
<dbReference type="GO" id="GO:0009882">
    <property type="term" value="F:blue light photoreceptor activity"/>
    <property type="evidence" value="ECO:0007669"/>
    <property type="project" value="InterPro"/>
</dbReference>
<dbReference type="PANTHER" id="PTHR33121">
    <property type="entry name" value="CYCLIC DI-GMP PHOSPHODIESTERASE PDEF"/>
    <property type="match status" value="1"/>
</dbReference>
<dbReference type="GO" id="GO:0071949">
    <property type="term" value="F:FAD binding"/>
    <property type="evidence" value="ECO:0007669"/>
    <property type="project" value="InterPro"/>
</dbReference>
<dbReference type="Pfam" id="PF00563">
    <property type="entry name" value="EAL"/>
    <property type="match status" value="1"/>
</dbReference>
<dbReference type="SUPFAM" id="SSF141868">
    <property type="entry name" value="EAL domain-like"/>
    <property type="match status" value="1"/>
</dbReference>
<dbReference type="Pfam" id="PF04940">
    <property type="entry name" value="BLUF"/>
    <property type="match status" value="1"/>
</dbReference>
<protein>
    <submittedName>
        <fullName evidence="3">YcgF family protein</fullName>
    </submittedName>
</protein>
<dbReference type="OrthoDB" id="1673646at2"/>
<dbReference type="InterPro" id="IPR007024">
    <property type="entry name" value="BLUF_domain"/>
</dbReference>
<dbReference type="CDD" id="cd01948">
    <property type="entry name" value="EAL"/>
    <property type="match status" value="1"/>
</dbReference>
<evidence type="ECO:0000259" key="1">
    <source>
        <dbReference type="PROSITE" id="PS50883"/>
    </source>
</evidence>
<accession>A0A085GCE0</accession>
<dbReference type="GO" id="GO:0071111">
    <property type="term" value="F:cyclic-guanylate-specific phosphodiesterase activity"/>
    <property type="evidence" value="ECO:0007669"/>
    <property type="project" value="InterPro"/>
</dbReference>
<dbReference type="InterPro" id="IPR001633">
    <property type="entry name" value="EAL_dom"/>
</dbReference>
<dbReference type="AlphaFoldDB" id="A0A085GCE0"/>
<name>A0A085GCE0_9ENTR</name>
<dbReference type="SMART" id="SM00052">
    <property type="entry name" value="EAL"/>
    <property type="match status" value="1"/>
</dbReference>
<dbReference type="eggNOG" id="COG2200">
    <property type="taxonomic scope" value="Bacteria"/>
</dbReference>